<dbReference type="InterPro" id="IPR036179">
    <property type="entry name" value="Ig-like_dom_sf"/>
</dbReference>
<dbReference type="InterPro" id="IPR007110">
    <property type="entry name" value="Ig-like_dom"/>
</dbReference>
<reference evidence="4" key="1">
    <citation type="submission" date="2025-08" db="UniProtKB">
        <authorList>
            <consortium name="RefSeq"/>
        </authorList>
    </citation>
    <scope>IDENTIFICATION</scope>
</reference>
<evidence type="ECO:0000256" key="1">
    <source>
        <dbReference type="SAM" id="Phobius"/>
    </source>
</evidence>
<keyword evidence="3" id="KW-1185">Reference proteome</keyword>
<evidence type="ECO:0000313" key="4">
    <source>
        <dbReference type="RefSeq" id="XP_014663111.1"/>
    </source>
</evidence>
<protein>
    <submittedName>
        <fullName evidence="4">Uncharacterized protein LOC106805853</fullName>
    </submittedName>
</protein>
<sequence>MSRAIASYVGHNETLPCILIADLEAQNITVSAEDITWQLPDGRTLNENTTELDNKKIVDSGDLLITEIKKEDFAWYLCIVINDTETLYSKALLKKVLTSDELHDQQMTQVTIGSIAAAVVIAIFGSLCIIYVVYPTETSPHTDEADRKRSGYAKNRVADVDNTKGEVNLAYDDTEVVTKF</sequence>
<organism evidence="3 4">
    <name type="scientific">Priapulus caudatus</name>
    <name type="common">Priapulid worm</name>
    <dbReference type="NCBI Taxonomy" id="37621"/>
    <lineage>
        <taxon>Eukaryota</taxon>
        <taxon>Metazoa</taxon>
        <taxon>Ecdysozoa</taxon>
        <taxon>Scalidophora</taxon>
        <taxon>Priapulida</taxon>
        <taxon>Priapulimorpha</taxon>
        <taxon>Priapulimorphida</taxon>
        <taxon>Priapulidae</taxon>
        <taxon>Priapulus</taxon>
    </lineage>
</organism>
<evidence type="ECO:0000259" key="2">
    <source>
        <dbReference type="PROSITE" id="PS50835"/>
    </source>
</evidence>
<dbReference type="PROSITE" id="PS50835">
    <property type="entry name" value="IG_LIKE"/>
    <property type="match status" value="1"/>
</dbReference>
<gene>
    <name evidence="4" type="primary">LOC106805853</name>
</gene>
<dbReference type="SUPFAM" id="SSF48726">
    <property type="entry name" value="Immunoglobulin"/>
    <property type="match status" value="1"/>
</dbReference>
<keyword evidence="1" id="KW-0472">Membrane</keyword>
<keyword evidence="1" id="KW-1133">Transmembrane helix</keyword>
<dbReference type="RefSeq" id="XP_014663111.1">
    <property type="nucleotide sequence ID" value="XM_014807625.1"/>
</dbReference>
<dbReference type="Proteomes" id="UP000695022">
    <property type="component" value="Unplaced"/>
</dbReference>
<dbReference type="InterPro" id="IPR013783">
    <property type="entry name" value="Ig-like_fold"/>
</dbReference>
<accession>A0ABM1DT40</accession>
<proteinExistence type="predicted"/>
<keyword evidence="1" id="KW-0812">Transmembrane</keyword>
<dbReference type="GeneID" id="106805853"/>
<evidence type="ECO:0000313" key="3">
    <source>
        <dbReference type="Proteomes" id="UP000695022"/>
    </source>
</evidence>
<dbReference type="Gene3D" id="2.60.40.10">
    <property type="entry name" value="Immunoglobulins"/>
    <property type="match status" value="1"/>
</dbReference>
<feature type="domain" description="Ig-like" evidence="2">
    <location>
        <begin position="1"/>
        <end position="94"/>
    </location>
</feature>
<name>A0ABM1DT40_PRICU</name>
<feature type="transmembrane region" description="Helical" evidence="1">
    <location>
        <begin position="112"/>
        <end position="134"/>
    </location>
</feature>